<feature type="region of interest" description="Disordered" evidence="1">
    <location>
        <begin position="303"/>
        <end position="342"/>
    </location>
</feature>
<proteinExistence type="predicted"/>
<reference evidence="2 3" key="1">
    <citation type="journal article" date="2016" name="Mol. Biol. Evol.">
        <title>Comparative Genomics of Early-Diverging Mushroom-Forming Fungi Provides Insights into the Origins of Lignocellulose Decay Capabilities.</title>
        <authorList>
            <person name="Nagy L.G."/>
            <person name="Riley R."/>
            <person name="Tritt A."/>
            <person name="Adam C."/>
            <person name="Daum C."/>
            <person name="Floudas D."/>
            <person name="Sun H."/>
            <person name="Yadav J.S."/>
            <person name="Pangilinan J."/>
            <person name="Larsson K.H."/>
            <person name="Matsuura K."/>
            <person name="Barry K."/>
            <person name="Labutti K."/>
            <person name="Kuo R."/>
            <person name="Ohm R.A."/>
            <person name="Bhattacharya S.S."/>
            <person name="Shirouzu T."/>
            <person name="Yoshinaga Y."/>
            <person name="Martin F.M."/>
            <person name="Grigoriev I.V."/>
            <person name="Hibbett D.S."/>
        </authorList>
    </citation>
    <scope>NUCLEOTIDE SEQUENCE [LARGE SCALE GENOMIC DNA]</scope>
    <source>
        <strain evidence="2 3">CBS 109695</strain>
    </source>
</reference>
<evidence type="ECO:0000313" key="2">
    <source>
        <dbReference type="EMBL" id="KZP15437.1"/>
    </source>
</evidence>
<evidence type="ECO:0000313" key="3">
    <source>
        <dbReference type="Proteomes" id="UP000076532"/>
    </source>
</evidence>
<dbReference type="OrthoDB" id="3222453at2759"/>
<keyword evidence="3" id="KW-1185">Reference proteome</keyword>
<feature type="compositionally biased region" description="Polar residues" evidence="1">
    <location>
        <begin position="312"/>
        <end position="323"/>
    </location>
</feature>
<dbReference type="EMBL" id="KV417604">
    <property type="protein sequence ID" value="KZP15437.1"/>
    <property type="molecule type" value="Genomic_DNA"/>
</dbReference>
<dbReference type="AlphaFoldDB" id="A0A166E691"/>
<name>A0A166E691_9AGAM</name>
<evidence type="ECO:0000256" key="1">
    <source>
        <dbReference type="SAM" id="MobiDB-lite"/>
    </source>
</evidence>
<accession>A0A166E691</accession>
<sequence length="409" mass="44517">MPPEHPSRVYARQLLPLRYGYPLYYPEPLDNLSLELRKRGINIGDVGHVTPEGRFHFAFNIFTPQANRAINRSGVPDGFREMPLSVDDDISCLRNKHAEKSELKTEGKYSNSGNLHLGANANDGSSTLPVDLTMAYNATKSSSESALLTMPHGAMGEDYDHIEDIRKYSIKNAPSWYTFINGTLARWAPNSSLYVVTGCDKSTTWGIATSAENSSSSDFSLTFAVKFVSASAGYSCSWSTTGITVHRNSTASNLGPGVMQPYNQCLFIRGFKIRAREGLFNTLMDPTVVPIIDHSNIDKLLRQGKSFPGSKGTESGSSGQGDASQPGGHGTSHQGGADDLIDDELDPFIGPYHALDTINKYLLETTPQAHVAISHESDWWDLSPGATLANEDEIARRLASHSTPSIESG</sequence>
<dbReference type="Proteomes" id="UP000076532">
    <property type="component" value="Unassembled WGS sequence"/>
</dbReference>
<protein>
    <submittedName>
        <fullName evidence="2">Uncharacterized protein</fullName>
    </submittedName>
</protein>
<organism evidence="2 3">
    <name type="scientific">Athelia psychrophila</name>
    <dbReference type="NCBI Taxonomy" id="1759441"/>
    <lineage>
        <taxon>Eukaryota</taxon>
        <taxon>Fungi</taxon>
        <taxon>Dikarya</taxon>
        <taxon>Basidiomycota</taxon>
        <taxon>Agaricomycotina</taxon>
        <taxon>Agaricomycetes</taxon>
        <taxon>Agaricomycetidae</taxon>
        <taxon>Atheliales</taxon>
        <taxon>Atheliaceae</taxon>
        <taxon>Athelia</taxon>
    </lineage>
</organism>
<gene>
    <name evidence="2" type="ORF">FIBSPDRAFT_977812</name>
</gene>